<dbReference type="Gene3D" id="2.150.10.10">
    <property type="entry name" value="Serralysin-like metalloprotease, C-terminal"/>
    <property type="match status" value="4"/>
</dbReference>
<dbReference type="InterPro" id="IPR018511">
    <property type="entry name" value="Hemolysin-typ_Ca-bd_CS"/>
</dbReference>
<dbReference type="PANTHER" id="PTHR38340">
    <property type="entry name" value="S-LAYER PROTEIN"/>
    <property type="match status" value="1"/>
</dbReference>
<dbReference type="RefSeq" id="WP_108788936.1">
    <property type="nucleotide sequence ID" value="NZ_ONZG01000007.1"/>
</dbReference>
<dbReference type="PANTHER" id="PTHR38340:SF1">
    <property type="entry name" value="S-LAYER PROTEIN"/>
    <property type="match status" value="1"/>
</dbReference>
<dbReference type="GO" id="GO:0005509">
    <property type="term" value="F:calcium ion binding"/>
    <property type="evidence" value="ECO:0007669"/>
    <property type="project" value="InterPro"/>
</dbReference>
<dbReference type="InterPro" id="IPR001343">
    <property type="entry name" value="Hemolysn_Ca-bd"/>
</dbReference>
<evidence type="ECO:0000256" key="3">
    <source>
        <dbReference type="SAM" id="MobiDB-lite"/>
    </source>
</evidence>
<name>A0A2R8CAX8_9RHOB</name>
<dbReference type="EMBL" id="ONZG01000007">
    <property type="protein sequence ID" value="SPJ29506.1"/>
    <property type="molecule type" value="Genomic_DNA"/>
</dbReference>
<dbReference type="PROSITE" id="PS00330">
    <property type="entry name" value="HEMOLYSIN_CALCIUM"/>
    <property type="match status" value="2"/>
</dbReference>
<sequence>MSVGFPTNSNDSLEGSDARDDLYEGLGGNDTLIATLGNDTINGGPGSDTLTYAEISGLSQGIVMRDVDLETRPYVQQVSLRGDLQYIYNVEGVIGTVWEDTLRGTVGNDILSGLSRNDTFYDSPGADRYWGGQGSDTVVITRHADDPVIIVNLLLQRGWTGDATGDRYFGIENIKMISDAPGASFDVTNTRDDVANRFDGSAGDDIFRLLGGADPVSAIDTVIGGDGQDTVAFGFSLQEAEITQTDADTVQVRYVGGDHRDFKTALLRDVEVVRFADFRDRDLATLVQEPEIIGTNEPDRLYGTNADEFYRGLAGNDTLYGSVGNDRLDGGLGYDLVTFAISGGIQGILMREVDLDDTPYRMELTAFNAADGADQTLFGIEAITGTSFDDRFFGTVGRDVQRGLGGRDSFYTSPGADKYDGGAGTTDSVVVRHVSENSFLSLALGRGYGGEAEGDVYTGIEHIYTDDPFGTTDMHFEGDSAANHLQGGGGDDTLRGLNGDDTLVGDGGVDTAIFDYVYDDAIITPRSVGQGILSESDYFVEHSDSGFGFGRDLVTGVEYFQFRNGTYDVAADQFTETGILINGTAGDDTLAATQYLDLMWGFAGDDVMMASAGPDKVDGGAGRDTLQAGNDGAAVHLSLLAGRGWAGETDGDRLIDIEDVFTFGGNDTIAGDHGDNVIVSRGGDDVVTGLAGDDIIDTGFGFDRVVFGFDRNQYAITSRDAFTTEAGISWQVDYIGPGTGDGTNIVTHAEVLQFADGDFIL</sequence>
<organism evidence="4 5">
    <name type="scientific">Falsiruegeria mediterranea M17</name>
    <dbReference type="NCBI Taxonomy" id="1200281"/>
    <lineage>
        <taxon>Bacteria</taxon>
        <taxon>Pseudomonadati</taxon>
        <taxon>Pseudomonadota</taxon>
        <taxon>Alphaproteobacteria</taxon>
        <taxon>Rhodobacterales</taxon>
        <taxon>Roseobacteraceae</taxon>
        <taxon>Falsiruegeria</taxon>
    </lineage>
</organism>
<dbReference type="InterPro" id="IPR011049">
    <property type="entry name" value="Serralysin-like_metalloprot_C"/>
</dbReference>
<dbReference type="GO" id="GO:0005576">
    <property type="term" value="C:extracellular region"/>
    <property type="evidence" value="ECO:0007669"/>
    <property type="project" value="UniProtKB-SubCell"/>
</dbReference>
<dbReference type="OrthoDB" id="9773411at2"/>
<evidence type="ECO:0000313" key="5">
    <source>
        <dbReference type="Proteomes" id="UP000244898"/>
    </source>
</evidence>
<evidence type="ECO:0000256" key="2">
    <source>
        <dbReference type="ARBA" id="ARBA00022525"/>
    </source>
</evidence>
<reference evidence="5" key="1">
    <citation type="submission" date="2018-03" db="EMBL/GenBank/DDBJ databases">
        <authorList>
            <person name="Rodrigo-Torres L."/>
            <person name="Arahal R. D."/>
            <person name="Lucena T."/>
        </authorList>
    </citation>
    <scope>NUCLEOTIDE SEQUENCE [LARGE SCALE GENOMIC DNA]</scope>
    <source>
        <strain evidence="5">CECT 7615</strain>
    </source>
</reference>
<dbReference type="Pfam" id="PF00353">
    <property type="entry name" value="HemolysinCabind"/>
    <property type="match status" value="8"/>
</dbReference>
<gene>
    <name evidence="4" type="primary">cya_15</name>
    <name evidence="4" type="ORF">TRM7615_03025</name>
</gene>
<dbReference type="InterPro" id="IPR050557">
    <property type="entry name" value="RTX_toxin/Mannuronan_C5-epim"/>
</dbReference>
<feature type="region of interest" description="Disordered" evidence="3">
    <location>
        <begin position="1"/>
        <end position="21"/>
    </location>
</feature>
<keyword evidence="2" id="KW-0964">Secreted</keyword>
<dbReference type="PRINTS" id="PR00313">
    <property type="entry name" value="CABNDNGRPT"/>
</dbReference>
<dbReference type="AlphaFoldDB" id="A0A2R8CAX8"/>
<proteinExistence type="predicted"/>
<keyword evidence="5" id="KW-1185">Reference proteome</keyword>
<evidence type="ECO:0000256" key="1">
    <source>
        <dbReference type="ARBA" id="ARBA00004613"/>
    </source>
</evidence>
<evidence type="ECO:0000313" key="4">
    <source>
        <dbReference type="EMBL" id="SPJ29506.1"/>
    </source>
</evidence>
<protein>
    <submittedName>
        <fullName evidence="4">Bifunctional hemolysin/adenylate cyclase</fullName>
    </submittedName>
</protein>
<dbReference type="Proteomes" id="UP000244898">
    <property type="component" value="Unassembled WGS sequence"/>
</dbReference>
<accession>A0A2R8CAX8</accession>
<comment type="subcellular location">
    <subcellularLocation>
        <location evidence="1">Secreted</location>
    </subcellularLocation>
</comment>
<dbReference type="SUPFAM" id="SSF51120">
    <property type="entry name" value="beta-Roll"/>
    <property type="match status" value="5"/>
</dbReference>
<feature type="compositionally biased region" description="Polar residues" evidence="3">
    <location>
        <begin position="1"/>
        <end position="13"/>
    </location>
</feature>